<evidence type="ECO:0000313" key="6">
    <source>
        <dbReference type="EMBL" id="VAX41933.1"/>
    </source>
</evidence>
<dbReference type="InterPro" id="IPR020615">
    <property type="entry name" value="Thiolase_acyl_enz_int_AS"/>
</dbReference>
<dbReference type="PIRSF" id="PIRSF000429">
    <property type="entry name" value="Ac-CoA_Ac_transf"/>
    <property type="match status" value="1"/>
</dbReference>
<sequence length="397" mass="40902">MSSQPVIVAAKRTPIGRFFGGLSKVASPQLGAFAVEAMLAEHPAIKDAVEECVMGCVLQAGLGQNPARQVGLKAGLPDTLSAKTINKVCGSGLEAVMMAAQSIKAGDNECVIAGGIENMTRAPHYAFVREGVKFGDAAFKDHMLNDGLTCAFEGWAMGCAADYTAEKHGISREDQDRFAAQSHQRAAKATEEGWFKDEIVALTGAQVGNRKVPGPEGGVSTDEGIRGNSTAEGLAKMRPAFGKTGTVTAANASQISDGAAALCVMSERKAAELGLAPIAKIVSYATSGVTPKDIFEAPIAGVRQVCEKAGVGLDEIDLFELNEAFAAQALCNLKALEISEEKVNIAGGGVALGHPIGASGARCLVTLLNQMKRVGAKRGLAGLCLGGGNSVAMIVES</sequence>
<keyword evidence="2 6" id="KW-0808">Transferase</keyword>
<evidence type="ECO:0000256" key="2">
    <source>
        <dbReference type="ARBA" id="ARBA00022679"/>
    </source>
</evidence>
<evidence type="ECO:0000256" key="1">
    <source>
        <dbReference type="ARBA" id="ARBA00010982"/>
    </source>
</evidence>
<dbReference type="GO" id="GO:0003985">
    <property type="term" value="F:acetyl-CoA C-acetyltransferase activity"/>
    <property type="evidence" value="ECO:0007669"/>
    <property type="project" value="UniProtKB-EC"/>
</dbReference>
<feature type="domain" description="Thiolase C-terminal" evidence="5">
    <location>
        <begin position="276"/>
        <end position="396"/>
    </location>
</feature>
<accession>A0A3B1DXR6</accession>
<dbReference type="PROSITE" id="PS00098">
    <property type="entry name" value="THIOLASE_1"/>
    <property type="match status" value="1"/>
</dbReference>
<dbReference type="CDD" id="cd00751">
    <property type="entry name" value="thiolase"/>
    <property type="match status" value="1"/>
</dbReference>
<dbReference type="PANTHER" id="PTHR18919">
    <property type="entry name" value="ACETYL-COA C-ACYLTRANSFERASE"/>
    <property type="match status" value="1"/>
</dbReference>
<evidence type="ECO:0000259" key="5">
    <source>
        <dbReference type="Pfam" id="PF02803"/>
    </source>
</evidence>
<keyword evidence="3 6" id="KW-0012">Acyltransferase</keyword>
<proteinExistence type="inferred from homology"/>
<name>A0A3B1DXR6_9ZZZZ</name>
<dbReference type="EC" id="2.3.1.16" evidence="6"/>
<feature type="domain" description="Thiolase N-terminal" evidence="4">
    <location>
        <begin position="6"/>
        <end position="267"/>
    </location>
</feature>
<dbReference type="InterPro" id="IPR020617">
    <property type="entry name" value="Thiolase_C"/>
</dbReference>
<dbReference type="NCBIfam" id="TIGR01930">
    <property type="entry name" value="AcCoA-C-Actrans"/>
    <property type="match status" value="1"/>
</dbReference>
<dbReference type="InterPro" id="IPR020613">
    <property type="entry name" value="Thiolase_CS"/>
</dbReference>
<protein>
    <submittedName>
        <fullName evidence="6">3-ketoacyl-CoA thiolase @ Acetyl-CoA acetyltransferase</fullName>
        <ecNumber evidence="6">2.3.1.16</ecNumber>
        <ecNumber evidence="6">2.3.1.9</ecNumber>
    </submittedName>
</protein>
<evidence type="ECO:0000256" key="3">
    <source>
        <dbReference type="ARBA" id="ARBA00023315"/>
    </source>
</evidence>
<organism evidence="6">
    <name type="scientific">hydrothermal vent metagenome</name>
    <dbReference type="NCBI Taxonomy" id="652676"/>
    <lineage>
        <taxon>unclassified sequences</taxon>
        <taxon>metagenomes</taxon>
        <taxon>ecological metagenomes</taxon>
    </lineage>
</organism>
<dbReference type="SUPFAM" id="SSF53901">
    <property type="entry name" value="Thiolase-like"/>
    <property type="match status" value="2"/>
</dbReference>
<dbReference type="Pfam" id="PF02803">
    <property type="entry name" value="Thiolase_C"/>
    <property type="match status" value="1"/>
</dbReference>
<dbReference type="Pfam" id="PF00108">
    <property type="entry name" value="Thiolase_N"/>
    <property type="match status" value="1"/>
</dbReference>
<dbReference type="PROSITE" id="PS00737">
    <property type="entry name" value="THIOLASE_2"/>
    <property type="match status" value="1"/>
</dbReference>
<dbReference type="EC" id="2.3.1.9" evidence="6"/>
<dbReference type="InterPro" id="IPR016039">
    <property type="entry name" value="Thiolase-like"/>
</dbReference>
<dbReference type="FunFam" id="3.40.47.10:FF:000010">
    <property type="entry name" value="Acetyl-CoA acetyltransferase (Thiolase)"/>
    <property type="match status" value="1"/>
</dbReference>
<dbReference type="Gene3D" id="3.40.47.10">
    <property type="match status" value="2"/>
</dbReference>
<dbReference type="InterPro" id="IPR002155">
    <property type="entry name" value="Thiolase"/>
</dbReference>
<dbReference type="InterPro" id="IPR020616">
    <property type="entry name" value="Thiolase_N"/>
</dbReference>
<dbReference type="PANTHER" id="PTHR18919:SF107">
    <property type="entry name" value="ACETYL-COA ACETYLTRANSFERASE, CYTOSOLIC"/>
    <property type="match status" value="1"/>
</dbReference>
<dbReference type="AlphaFoldDB" id="A0A3B1DXR6"/>
<dbReference type="EMBL" id="UOGK01000613">
    <property type="protein sequence ID" value="VAX41933.1"/>
    <property type="molecule type" value="Genomic_DNA"/>
</dbReference>
<reference evidence="6" key="1">
    <citation type="submission" date="2018-06" db="EMBL/GenBank/DDBJ databases">
        <authorList>
            <person name="Zhirakovskaya E."/>
        </authorList>
    </citation>
    <scope>NUCLEOTIDE SEQUENCE</scope>
</reference>
<evidence type="ECO:0000259" key="4">
    <source>
        <dbReference type="Pfam" id="PF00108"/>
    </source>
</evidence>
<gene>
    <name evidence="6" type="ORF">MNBD_PLANCTO03-90</name>
</gene>
<comment type="similarity">
    <text evidence="1">Belongs to the thiolase-like superfamily. Thiolase family.</text>
</comment>